<dbReference type="Gene3D" id="1.25.10.10">
    <property type="entry name" value="Leucine-rich Repeat Variant"/>
    <property type="match status" value="2"/>
</dbReference>
<name>A0ABN4GC10_9ACTN</name>
<dbReference type="InterPro" id="IPR011989">
    <property type="entry name" value="ARM-like"/>
</dbReference>
<keyword evidence="2" id="KW-1185">Reference proteome</keyword>
<dbReference type="Proteomes" id="UP000035366">
    <property type="component" value="Chromosome"/>
</dbReference>
<sequence>MRGGSEEPAALLRRAGLEIVGDWRVEEVLPPWSAWRRVIGWQTEPAVTLRPDRPDLVAELNREWHRLASEAGILGADGVFLISVAGDRGRAASGFWTRVRLTGDWDLAGVLGEHPGQPEFVTLSLDGDALVAGTTEVHEVWLIAQDRIRQRQEAAARAAGRETPEERAAAWESLFLLRPPEKLLNAWARGLSLNPATPLDVRTRLLERSHYAMYGAMPPEVVDAALAHPDPKFRQRTAECQPRISAEQWSRAILGEEDERNRWILTLLAADRRAELPGDTCRRLAADPSPRVRSEAARLAGLPAAVSVALAADPDGGVRYAACTAAWPHLDEAARRALLSDPVERVRTTALLLHHREQPMPRPVYESQGGAWPEALETCRLERDLAAHLARQGERDERRRLAANPYLDPDLVALLGEDPDAGVRWAVSVRADLTEEQRARIRIDFDPRAVSWALDWVVGRHGDPDAMRRLAASAHPLVRRSVARARRLPPDLVARLARDEDRVVQLFLAESCDDAPADMLLGVWRWWTGSLSTPDRPRGHPNFPRRGLLRYADDPDPRMRRLALDDPDSTPDLVERFSRDADAEVRGDAAADPRLSPTAAARLLEDPHEHIRGAAARHPALPARLLTGLLRRDGAAETAARNPALPVEVVRRMAELIGPPLGE</sequence>
<reference evidence="1 2" key="1">
    <citation type="journal article" date="2015" name="ISME J.">
        <title>Draft Genome Sequence of Streptomyces incarnatus NRRL8089, which Produces the Nucleoside Antibiotic Sinefungin.</title>
        <authorList>
            <person name="Oshima K."/>
            <person name="Hattori M."/>
            <person name="Shimizu H."/>
            <person name="Fukuda K."/>
            <person name="Nemoto M."/>
            <person name="Inagaki K."/>
            <person name="Tamura T."/>
        </authorList>
    </citation>
    <scope>NUCLEOTIDE SEQUENCE [LARGE SCALE GENOMIC DNA]</scope>
    <source>
        <strain evidence="1 2">NRRL 8089</strain>
    </source>
</reference>
<accession>A0ABN4GC10</accession>
<organism evidence="1 2">
    <name type="scientific">Streptomyces incarnatus</name>
    <dbReference type="NCBI Taxonomy" id="665007"/>
    <lineage>
        <taxon>Bacteria</taxon>
        <taxon>Bacillati</taxon>
        <taxon>Actinomycetota</taxon>
        <taxon>Actinomycetes</taxon>
        <taxon>Kitasatosporales</taxon>
        <taxon>Streptomycetaceae</taxon>
        <taxon>Streptomyces</taxon>
    </lineage>
</organism>
<proteinExistence type="predicted"/>
<evidence type="ECO:0000313" key="2">
    <source>
        <dbReference type="Proteomes" id="UP000035366"/>
    </source>
</evidence>
<dbReference type="EMBL" id="CP011497">
    <property type="protein sequence ID" value="AKJ09919.1"/>
    <property type="molecule type" value="Genomic_DNA"/>
</dbReference>
<gene>
    <name evidence="1" type="ORF">ABB07_07750</name>
</gene>
<dbReference type="RefSeq" id="WP_208898050.1">
    <property type="nucleotide sequence ID" value="NZ_CP011497.1"/>
</dbReference>
<protein>
    <submittedName>
        <fullName evidence="1">PE-PGRS family protein</fullName>
    </submittedName>
</protein>
<evidence type="ECO:0000313" key="1">
    <source>
        <dbReference type="EMBL" id="AKJ09919.1"/>
    </source>
</evidence>